<evidence type="ECO:0000313" key="1">
    <source>
        <dbReference type="EMBL" id="RRJ85675.1"/>
    </source>
</evidence>
<dbReference type="OrthoDB" id="5051226at2"/>
<dbReference type="AlphaFoldDB" id="A0A3P3VSE6"/>
<evidence type="ECO:0000313" key="2">
    <source>
        <dbReference type="Proteomes" id="UP000274391"/>
    </source>
</evidence>
<protein>
    <submittedName>
        <fullName evidence="1">Uncharacterized protein</fullName>
    </submittedName>
</protein>
<organism evidence="1 2">
    <name type="scientific">Gulosibacter macacae</name>
    <dbReference type="NCBI Taxonomy" id="2488791"/>
    <lineage>
        <taxon>Bacteria</taxon>
        <taxon>Bacillati</taxon>
        <taxon>Actinomycetota</taxon>
        <taxon>Actinomycetes</taxon>
        <taxon>Micrococcales</taxon>
        <taxon>Microbacteriaceae</taxon>
        <taxon>Gulosibacter</taxon>
    </lineage>
</organism>
<dbReference type="RefSeq" id="WP_124973869.1">
    <property type="nucleotide sequence ID" value="NZ_RQVS01000021.1"/>
</dbReference>
<dbReference type="Proteomes" id="UP000274391">
    <property type="component" value="Unassembled WGS sequence"/>
</dbReference>
<keyword evidence="2" id="KW-1185">Reference proteome</keyword>
<dbReference type="EMBL" id="RQVS01000021">
    <property type="protein sequence ID" value="RRJ85675.1"/>
    <property type="molecule type" value="Genomic_DNA"/>
</dbReference>
<comment type="caution">
    <text evidence="1">The sequence shown here is derived from an EMBL/GenBank/DDBJ whole genome shotgun (WGS) entry which is preliminary data.</text>
</comment>
<gene>
    <name evidence="1" type="ORF">EG850_12190</name>
</gene>
<sequence>MTEHQVRPAPEHPAADWRRLDVAYNRYGDRIAEGITNALAQHTEIDDTTARCIAHVLGRGRGRQSALAEFGRTGEGGYESLRDEYLDLYTDERASAATKELIDWLGTYLVQRDNHGSGRRFMNAHLPPKLEQLLVRTGVEVGDWYLTVHVPASCDRKVIDELVRTLHELHLDKDPALQAFLSLPDVNAMNGDIMESFHENYVGTYATTEDAVHGLLEIDEWEKDVNEFAADRGLLIDGITPDYEALLDRVREAYDLAEHEGAFYAFYR</sequence>
<reference evidence="1 2" key="1">
    <citation type="submission" date="2018-11" db="EMBL/GenBank/DDBJ databases">
        <title>YIM 102482-1 draft genome.</title>
        <authorList>
            <person name="Li G."/>
            <person name="Jiang Y."/>
        </authorList>
    </citation>
    <scope>NUCLEOTIDE SEQUENCE [LARGE SCALE GENOMIC DNA]</scope>
    <source>
        <strain evidence="1 2">YIM 102482-1</strain>
    </source>
</reference>
<accession>A0A3P3VSE6</accession>
<name>A0A3P3VSE6_9MICO</name>
<proteinExistence type="predicted"/>